<proteinExistence type="predicted"/>
<dbReference type="Proteomes" id="UP000075243">
    <property type="component" value="Chromosome 6"/>
</dbReference>
<name>A0A151TJ32_CAJCA</name>
<keyword evidence="3" id="KW-1185">Reference proteome</keyword>
<dbReference type="AlphaFoldDB" id="A0A151TJ32"/>
<sequence length="143" mass="15006">MCRYPFAAANSITGGGHRSRRQLGCGGGTANIPWAATAVRGHATEGSAEGAEAATEETGAAGTVPVPVAAMMEGSAWRRSHSMVSPSERWPSSRVSWNMRAAQSGGMRTRRPRPLTLVWRSLEERAAAEEGLLATAAEGLVSE</sequence>
<feature type="region of interest" description="Disordered" evidence="1">
    <location>
        <begin position="77"/>
        <end position="109"/>
    </location>
</feature>
<protein>
    <submittedName>
        <fullName evidence="2">Uncharacterized protein</fullName>
    </submittedName>
</protein>
<gene>
    <name evidence="2" type="ORF">KK1_013322</name>
</gene>
<organism evidence="2 3">
    <name type="scientific">Cajanus cajan</name>
    <name type="common">Pigeon pea</name>
    <name type="synonym">Cajanus indicus</name>
    <dbReference type="NCBI Taxonomy" id="3821"/>
    <lineage>
        <taxon>Eukaryota</taxon>
        <taxon>Viridiplantae</taxon>
        <taxon>Streptophyta</taxon>
        <taxon>Embryophyta</taxon>
        <taxon>Tracheophyta</taxon>
        <taxon>Spermatophyta</taxon>
        <taxon>Magnoliopsida</taxon>
        <taxon>eudicotyledons</taxon>
        <taxon>Gunneridae</taxon>
        <taxon>Pentapetalae</taxon>
        <taxon>rosids</taxon>
        <taxon>fabids</taxon>
        <taxon>Fabales</taxon>
        <taxon>Fabaceae</taxon>
        <taxon>Papilionoideae</taxon>
        <taxon>50 kb inversion clade</taxon>
        <taxon>NPAAA clade</taxon>
        <taxon>indigoferoid/millettioid clade</taxon>
        <taxon>Phaseoleae</taxon>
        <taxon>Cajanus</taxon>
    </lineage>
</organism>
<feature type="compositionally biased region" description="Low complexity" evidence="1">
    <location>
        <begin position="44"/>
        <end position="65"/>
    </location>
</feature>
<accession>A0A151TJ32</accession>
<dbReference type="EMBL" id="CM003608">
    <property type="protein sequence ID" value="KYP67006.1"/>
    <property type="molecule type" value="Genomic_DNA"/>
</dbReference>
<feature type="region of interest" description="Disordered" evidence="1">
    <location>
        <begin position="41"/>
        <end position="65"/>
    </location>
</feature>
<reference evidence="2 3" key="1">
    <citation type="journal article" date="2012" name="Nat. Biotechnol.">
        <title>Draft genome sequence of pigeonpea (Cajanus cajan), an orphan legume crop of resource-poor farmers.</title>
        <authorList>
            <person name="Varshney R.K."/>
            <person name="Chen W."/>
            <person name="Li Y."/>
            <person name="Bharti A.K."/>
            <person name="Saxena R.K."/>
            <person name="Schlueter J.A."/>
            <person name="Donoghue M.T."/>
            <person name="Azam S."/>
            <person name="Fan G."/>
            <person name="Whaley A.M."/>
            <person name="Farmer A.D."/>
            <person name="Sheridan J."/>
            <person name="Iwata A."/>
            <person name="Tuteja R."/>
            <person name="Penmetsa R.V."/>
            <person name="Wu W."/>
            <person name="Upadhyaya H.D."/>
            <person name="Yang S.P."/>
            <person name="Shah T."/>
            <person name="Saxena K.B."/>
            <person name="Michael T."/>
            <person name="McCombie W.R."/>
            <person name="Yang B."/>
            <person name="Zhang G."/>
            <person name="Yang H."/>
            <person name="Wang J."/>
            <person name="Spillane C."/>
            <person name="Cook D.R."/>
            <person name="May G.D."/>
            <person name="Xu X."/>
            <person name="Jackson S.A."/>
        </authorList>
    </citation>
    <scope>NUCLEOTIDE SEQUENCE [LARGE SCALE GENOMIC DNA]</scope>
    <source>
        <strain evidence="3">cv. Asha</strain>
    </source>
</reference>
<evidence type="ECO:0000256" key="1">
    <source>
        <dbReference type="SAM" id="MobiDB-lite"/>
    </source>
</evidence>
<evidence type="ECO:0000313" key="2">
    <source>
        <dbReference type="EMBL" id="KYP67006.1"/>
    </source>
</evidence>
<dbReference type="Gramene" id="C.cajan_12925.t">
    <property type="protein sequence ID" value="C.cajan_12925.t.cds1"/>
    <property type="gene ID" value="C.cajan_12925"/>
</dbReference>
<evidence type="ECO:0000313" key="3">
    <source>
        <dbReference type="Proteomes" id="UP000075243"/>
    </source>
</evidence>